<dbReference type="SMART" id="SM00181">
    <property type="entry name" value="EGF"/>
    <property type="match status" value="1"/>
</dbReference>
<dbReference type="SUPFAM" id="SSF50494">
    <property type="entry name" value="Trypsin-like serine proteases"/>
    <property type="match status" value="1"/>
</dbReference>
<evidence type="ECO:0000256" key="8">
    <source>
        <dbReference type="ARBA" id="ARBA00022825"/>
    </source>
</evidence>
<keyword evidence="10" id="KW-0325">Glycoprotein</keyword>
<dbReference type="PROSITE" id="PS00134">
    <property type="entry name" value="TRYPSIN_HIS"/>
    <property type="match status" value="1"/>
</dbReference>
<evidence type="ECO:0000256" key="5">
    <source>
        <dbReference type="ARBA" id="ARBA00022670"/>
    </source>
</evidence>
<keyword evidence="8" id="KW-0720">Serine protease</keyword>
<evidence type="ECO:0000256" key="10">
    <source>
        <dbReference type="ARBA" id="ARBA00023180"/>
    </source>
</evidence>
<dbReference type="SMART" id="SM00130">
    <property type="entry name" value="KR"/>
    <property type="match status" value="2"/>
</dbReference>
<keyword evidence="13" id="KW-0245">EGF-like domain</keyword>
<evidence type="ECO:0000256" key="12">
    <source>
        <dbReference type="ARBA" id="ARBA00036320"/>
    </source>
</evidence>
<comment type="catalytic activity">
    <reaction evidence="1">
        <text>Specific cleavage of Arg-|-Val bond in plasminogen to form plasmin.</text>
        <dbReference type="EC" id="3.4.21.68"/>
    </reaction>
</comment>
<dbReference type="PROSITE" id="PS00021">
    <property type="entry name" value="KRINGLE_1"/>
    <property type="match status" value="2"/>
</dbReference>
<keyword evidence="11" id="KW-0617">Plasminogen activation</keyword>
<proteinExistence type="predicted"/>
<dbReference type="InterPro" id="IPR038178">
    <property type="entry name" value="Kringle_sf"/>
</dbReference>
<dbReference type="InterPro" id="IPR018114">
    <property type="entry name" value="TRYPSIN_HIS"/>
</dbReference>
<feature type="region of interest" description="Disordered" evidence="15">
    <location>
        <begin position="97"/>
        <end position="129"/>
    </location>
</feature>
<dbReference type="PROSITE" id="PS50026">
    <property type="entry name" value="EGF_3"/>
    <property type="match status" value="1"/>
</dbReference>
<evidence type="ECO:0000256" key="14">
    <source>
        <dbReference type="PROSITE-ProRule" id="PRU00121"/>
    </source>
</evidence>
<dbReference type="InterPro" id="IPR013806">
    <property type="entry name" value="Kringle-like"/>
</dbReference>
<dbReference type="Gene3D" id="2.40.20.10">
    <property type="entry name" value="Plasminogen Kringle 4"/>
    <property type="match status" value="2"/>
</dbReference>
<evidence type="ECO:0000256" key="15">
    <source>
        <dbReference type="SAM" id="MobiDB-lite"/>
    </source>
</evidence>
<evidence type="ECO:0000259" key="16">
    <source>
        <dbReference type="PROSITE" id="PS50026"/>
    </source>
</evidence>
<evidence type="ECO:0000259" key="17">
    <source>
        <dbReference type="PROSITE" id="PS50070"/>
    </source>
</evidence>
<organism evidence="19 20">
    <name type="scientific">Albula glossodonta</name>
    <name type="common">roundjaw bonefish</name>
    <dbReference type="NCBI Taxonomy" id="121402"/>
    <lineage>
        <taxon>Eukaryota</taxon>
        <taxon>Metazoa</taxon>
        <taxon>Chordata</taxon>
        <taxon>Craniata</taxon>
        <taxon>Vertebrata</taxon>
        <taxon>Euteleostomi</taxon>
        <taxon>Actinopterygii</taxon>
        <taxon>Neopterygii</taxon>
        <taxon>Teleostei</taxon>
        <taxon>Albuliformes</taxon>
        <taxon>Albulidae</taxon>
        <taxon>Albula</taxon>
    </lineage>
</organism>
<dbReference type="GO" id="GO:0005615">
    <property type="term" value="C:extracellular space"/>
    <property type="evidence" value="ECO:0007669"/>
    <property type="project" value="TreeGrafter"/>
</dbReference>
<dbReference type="Pfam" id="PF00089">
    <property type="entry name" value="Trypsin"/>
    <property type="match status" value="1"/>
</dbReference>
<evidence type="ECO:0000256" key="1">
    <source>
        <dbReference type="ARBA" id="ARBA00001538"/>
    </source>
</evidence>
<evidence type="ECO:0000256" key="13">
    <source>
        <dbReference type="PROSITE-ProRule" id="PRU00076"/>
    </source>
</evidence>
<sequence length="722" mass="80267">MQEQSYSSVSWSLPRSLRVQRLCGRWMLAVGGSNRSRECGFTTPSPAPAQLLLRAARSCSRGLSSSQANNVTPGGPRTAASLVSLWFWAPTEELQRDSPRWGKNVTSGPPKQQLEEECAMSQRSRPTPQQSAQELRCHLSVNALARAGLTPARTGIMRLHMENDQLSRRSAVGPEVPVKSRNYSDRRRREWGSLPVCPSTPASLKRSDEHTAGISHSAVSSLLRPGGRERCVDRQAAVRARGETWLRWRGKRAEFCRCAARGRERWAGGPGKFRPVPRACASHANAPSLPAACFASRCYNGGTCKEAVYSSDFLCQCLPGFSGTQCEINTSEKCIMGRGLGYRGTWQITRTAAECLNWNSTELRGKKYTAARPDGTSLGLGNHNYCRNPDNDTMPWCYVYKGVQIVWEYCKLPTCASAVTKGGSRCLGWDSPAVERKYYTAWRSDARELGLGSHNFCRNPDGDLSPWCHIYRGSQLTWEHCDIAKCVRRPSGGTTLGPRGTTTNNRASCGQRVDTLPRVPMFRMFGGQESDITAQPWQAAITSYSRRSREHVFRCGGVLIASCWVLSAAHCFPTNPSEIGKLQVTLGRTFRKENSSSEQIFNVEKYWLHEKFDPETYDNDIDIGICAIDSPEVLPACLPDPSLVLPSWTECEISGYGKEHEFSAFYSERVKRGHVRLWPQERCIPEKLAGRMVTENMLCAGDTRGLDDACKVNMLHCPLLAP</sequence>
<keyword evidence="3" id="KW-0964">Secreted</keyword>
<dbReference type="PROSITE" id="PS50070">
    <property type="entry name" value="KRINGLE_2"/>
    <property type="match status" value="2"/>
</dbReference>
<dbReference type="InterPro" id="IPR001254">
    <property type="entry name" value="Trypsin_dom"/>
</dbReference>
<evidence type="ECO:0000259" key="18">
    <source>
        <dbReference type="PROSITE" id="PS50240"/>
    </source>
</evidence>
<keyword evidence="4 14" id="KW-0420">Kringle</keyword>
<keyword evidence="20" id="KW-1185">Reference proteome</keyword>
<dbReference type="InterPro" id="IPR000742">
    <property type="entry name" value="EGF"/>
</dbReference>
<dbReference type="InterPro" id="IPR043504">
    <property type="entry name" value="Peptidase_S1_PA_chymotrypsin"/>
</dbReference>
<evidence type="ECO:0000256" key="9">
    <source>
        <dbReference type="ARBA" id="ARBA00023157"/>
    </source>
</evidence>
<dbReference type="Pfam" id="PF00051">
    <property type="entry name" value="Kringle"/>
    <property type="match status" value="2"/>
</dbReference>
<dbReference type="GO" id="GO:0031639">
    <property type="term" value="P:plasminogen activation"/>
    <property type="evidence" value="ECO:0007669"/>
    <property type="project" value="TreeGrafter"/>
</dbReference>
<gene>
    <name evidence="19" type="ORF">JZ751_009261</name>
</gene>
<dbReference type="GO" id="GO:0004252">
    <property type="term" value="F:serine-type endopeptidase activity"/>
    <property type="evidence" value="ECO:0007669"/>
    <property type="project" value="UniProtKB-EC"/>
</dbReference>
<feature type="domain" description="Kringle" evidence="17">
    <location>
        <begin position="418"/>
        <end position="486"/>
    </location>
</feature>
<dbReference type="GO" id="GO:0014909">
    <property type="term" value="P:smooth muscle cell migration"/>
    <property type="evidence" value="ECO:0007669"/>
    <property type="project" value="TreeGrafter"/>
</dbReference>
<dbReference type="InterPro" id="IPR000001">
    <property type="entry name" value="Kringle"/>
</dbReference>
<dbReference type="SUPFAM" id="SSF57440">
    <property type="entry name" value="Kringle-like"/>
    <property type="match status" value="2"/>
</dbReference>
<keyword evidence="6" id="KW-0732">Signal</keyword>
<evidence type="ECO:0000256" key="4">
    <source>
        <dbReference type="ARBA" id="ARBA00022572"/>
    </source>
</evidence>
<feature type="disulfide bond" evidence="13">
    <location>
        <begin position="317"/>
        <end position="326"/>
    </location>
</feature>
<evidence type="ECO:0000256" key="7">
    <source>
        <dbReference type="ARBA" id="ARBA00022801"/>
    </source>
</evidence>
<comment type="subcellular location">
    <subcellularLocation>
        <location evidence="2">Secreted</location>
    </subcellularLocation>
</comment>
<feature type="domain" description="EGF-like" evidence="16">
    <location>
        <begin position="289"/>
        <end position="327"/>
    </location>
</feature>
<dbReference type="PROSITE" id="PS01186">
    <property type="entry name" value="EGF_2"/>
    <property type="match status" value="1"/>
</dbReference>
<evidence type="ECO:0008006" key="21">
    <source>
        <dbReference type="Google" id="ProtNLM"/>
    </source>
</evidence>
<accession>A0A8T2N0J9</accession>
<dbReference type="Proteomes" id="UP000824540">
    <property type="component" value="Unassembled WGS sequence"/>
</dbReference>
<protein>
    <recommendedName>
        <fullName evidence="21">T-plasminogen activator</fullName>
    </recommendedName>
</protein>
<evidence type="ECO:0000313" key="19">
    <source>
        <dbReference type="EMBL" id="KAG9334029.1"/>
    </source>
</evidence>
<dbReference type="Gene3D" id="2.40.10.10">
    <property type="entry name" value="Trypsin-like serine proteases"/>
    <property type="match status" value="2"/>
</dbReference>
<dbReference type="CDD" id="cd00054">
    <property type="entry name" value="EGF_CA"/>
    <property type="match status" value="1"/>
</dbReference>
<feature type="domain" description="Peptidase S1" evidence="18">
    <location>
        <begin position="524"/>
        <end position="711"/>
    </location>
</feature>
<comment type="caution">
    <text evidence="19">The sequence shown here is derived from an EMBL/GenBank/DDBJ whole genome shotgun (WGS) entry which is preliminary data.</text>
</comment>
<comment type="catalytic activity">
    <reaction evidence="12">
        <text>Preferential cleavage: Arg-|-Xaa, Lys-|-Xaa.</text>
        <dbReference type="EC" id="3.4.21.4"/>
    </reaction>
</comment>
<dbReference type="EMBL" id="JAFBMS010000166">
    <property type="protein sequence ID" value="KAG9334029.1"/>
    <property type="molecule type" value="Genomic_DNA"/>
</dbReference>
<evidence type="ECO:0000256" key="3">
    <source>
        <dbReference type="ARBA" id="ARBA00022525"/>
    </source>
</evidence>
<dbReference type="InterPro" id="IPR018056">
    <property type="entry name" value="Kringle_CS"/>
</dbReference>
<dbReference type="PROSITE" id="PS50240">
    <property type="entry name" value="TRYPSIN_DOM"/>
    <property type="match status" value="1"/>
</dbReference>
<keyword evidence="9 13" id="KW-1015">Disulfide bond</keyword>
<feature type="domain" description="Kringle" evidence="17">
    <location>
        <begin position="333"/>
        <end position="415"/>
    </location>
</feature>
<dbReference type="AlphaFoldDB" id="A0A8T2N0J9"/>
<evidence type="ECO:0000256" key="11">
    <source>
        <dbReference type="ARBA" id="ARBA00023202"/>
    </source>
</evidence>
<dbReference type="OrthoDB" id="6020543at2759"/>
<feature type="disulfide bond" evidence="13">
    <location>
        <begin position="298"/>
        <end position="315"/>
    </location>
</feature>
<dbReference type="CDD" id="cd00108">
    <property type="entry name" value="KR"/>
    <property type="match status" value="1"/>
</dbReference>
<dbReference type="PRINTS" id="PR00018">
    <property type="entry name" value="KRINGLE"/>
</dbReference>
<dbReference type="CDD" id="cd00190">
    <property type="entry name" value="Tryp_SPc"/>
    <property type="match status" value="1"/>
</dbReference>
<dbReference type="FunFam" id="2.10.25.10:FF:000695">
    <property type="entry name" value="Plasminogen activator"/>
    <property type="match status" value="1"/>
</dbReference>
<dbReference type="PANTHER" id="PTHR24264">
    <property type="entry name" value="TRYPSIN-RELATED"/>
    <property type="match status" value="1"/>
</dbReference>
<keyword evidence="5" id="KW-0645">Protease</keyword>
<dbReference type="Gene3D" id="2.10.70.10">
    <property type="entry name" value="Complement Module, domain 1"/>
    <property type="match status" value="1"/>
</dbReference>
<dbReference type="InterPro" id="IPR009003">
    <property type="entry name" value="Peptidase_S1_PA"/>
</dbReference>
<keyword evidence="7" id="KW-0378">Hydrolase</keyword>
<dbReference type="PANTHER" id="PTHR24264:SF42">
    <property type="entry name" value="TISSUE-TYPE PLASMINOGEN ACTIVATOR"/>
    <property type="match status" value="1"/>
</dbReference>
<dbReference type="SMART" id="SM00020">
    <property type="entry name" value="Tryp_SPc"/>
    <property type="match status" value="1"/>
</dbReference>
<feature type="non-terminal residue" evidence="19">
    <location>
        <position position="1"/>
    </location>
</feature>
<evidence type="ECO:0000256" key="2">
    <source>
        <dbReference type="ARBA" id="ARBA00004613"/>
    </source>
</evidence>
<name>A0A8T2N0J9_9TELE</name>
<dbReference type="Gene3D" id="2.10.25.10">
    <property type="entry name" value="Laminin"/>
    <property type="match status" value="1"/>
</dbReference>
<evidence type="ECO:0000313" key="20">
    <source>
        <dbReference type="Proteomes" id="UP000824540"/>
    </source>
</evidence>
<evidence type="ECO:0000256" key="6">
    <source>
        <dbReference type="ARBA" id="ARBA00022729"/>
    </source>
</evidence>
<dbReference type="FunFam" id="2.40.20.10:FF:000001">
    <property type="entry name" value="Urokinase-type plasminogen activator"/>
    <property type="match status" value="2"/>
</dbReference>
<dbReference type="PROSITE" id="PS00022">
    <property type="entry name" value="EGF_1"/>
    <property type="match status" value="1"/>
</dbReference>
<dbReference type="InterPro" id="IPR050127">
    <property type="entry name" value="Serine_Proteases_S1"/>
</dbReference>
<reference evidence="19" key="1">
    <citation type="thesis" date="2021" institute="BYU ScholarsArchive" country="Provo, UT, USA">
        <title>Applications of and Algorithms for Genome Assembly and Genomic Analyses with an Emphasis on Marine Teleosts.</title>
        <authorList>
            <person name="Pickett B.D."/>
        </authorList>
    </citation>
    <scope>NUCLEOTIDE SEQUENCE</scope>
    <source>
        <strain evidence="19">HI-2016</strain>
    </source>
</reference>
<dbReference type="Pfam" id="PF00008">
    <property type="entry name" value="EGF"/>
    <property type="match status" value="1"/>
</dbReference>
<comment type="caution">
    <text evidence="13">Lacks conserved residue(s) required for the propagation of feature annotation.</text>
</comment>